<sequence>MIPTEVAALASDTTDPRRGLAAVVSLRRLTDALELAQVESALRAGLTWADIAAELGVTRQAAHKKFSRRVAPGLARSRK</sequence>
<name>A0ABZ3C5C4_9ACTN</name>
<dbReference type="Proteomes" id="UP001434337">
    <property type="component" value="Chromosome"/>
</dbReference>
<accession>A0ABZ3C5C4</accession>
<proteinExistence type="predicted"/>
<dbReference type="RefSeq" id="WP_342372172.1">
    <property type="nucleotide sequence ID" value="NZ_CP115965.1"/>
</dbReference>
<keyword evidence="2" id="KW-1185">Reference proteome</keyword>
<organism evidence="1 2">
    <name type="scientific">Propioniciclava soli</name>
    <dbReference type="NCBI Taxonomy" id="2775081"/>
    <lineage>
        <taxon>Bacteria</taxon>
        <taxon>Bacillati</taxon>
        <taxon>Actinomycetota</taxon>
        <taxon>Actinomycetes</taxon>
        <taxon>Propionibacteriales</taxon>
        <taxon>Propionibacteriaceae</taxon>
        <taxon>Propioniciclava</taxon>
    </lineage>
</organism>
<evidence type="ECO:0000313" key="2">
    <source>
        <dbReference type="Proteomes" id="UP001434337"/>
    </source>
</evidence>
<dbReference type="EMBL" id="CP115965">
    <property type="protein sequence ID" value="WZW97959.1"/>
    <property type="molecule type" value="Genomic_DNA"/>
</dbReference>
<evidence type="ECO:0000313" key="1">
    <source>
        <dbReference type="EMBL" id="WZW97959.1"/>
    </source>
</evidence>
<protein>
    <submittedName>
        <fullName evidence="1">Helix-turn-helix domain-containing protein</fullName>
    </submittedName>
</protein>
<gene>
    <name evidence="1" type="ORF">PCC79_13830</name>
</gene>
<reference evidence="1 2" key="1">
    <citation type="journal article" date="2023" name="Environ Microbiome">
        <title>A coral-associated actinobacterium mitigates coral bleaching under heat stress.</title>
        <authorList>
            <person name="Li J."/>
            <person name="Zou Y."/>
            <person name="Li Q."/>
            <person name="Zhang J."/>
            <person name="Bourne D.G."/>
            <person name="Lyu Y."/>
            <person name="Liu C."/>
            <person name="Zhang S."/>
        </authorList>
    </citation>
    <scope>NUCLEOTIDE SEQUENCE [LARGE SCALE GENOMIC DNA]</scope>
    <source>
        <strain evidence="1 2">SCSIO 13291</strain>
    </source>
</reference>